<dbReference type="EMBL" id="RQXX01000002">
    <property type="protein sequence ID" value="RVV98765.1"/>
    <property type="molecule type" value="Genomic_DNA"/>
</dbReference>
<dbReference type="InterPro" id="IPR027266">
    <property type="entry name" value="TrmE/GcvT-like"/>
</dbReference>
<dbReference type="Proteomes" id="UP000285908">
    <property type="component" value="Unassembled WGS sequence"/>
</dbReference>
<accession>A0A438AJH6</accession>
<dbReference type="Gene3D" id="3.30.1360.120">
    <property type="entry name" value="Probable tRNA modification gtpase trme, domain 1"/>
    <property type="match status" value="1"/>
</dbReference>
<evidence type="ECO:0000313" key="1">
    <source>
        <dbReference type="EMBL" id="RVV98765.1"/>
    </source>
</evidence>
<evidence type="ECO:0000313" key="2">
    <source>
        <dbReference type="Proteomes" id="UP000285908"/>
    </source>
</evidence>
<reference evidence="1 2" key="1">
    <citation type="submission" date="2018-11" db="EMBL/GenBank/DDBJ databases">
        <title>Mesobaculum littorinae gen. nov., sp. nov., isolated from Littorina scabra that represents a novel genus of the order Rhodobacteraceae.</title>
        <authorList>
            <person name="Li F."/>
        </authorList>
    </citation>
    <scope>NUCLEOTIDE SEQUENCE [LARGE SCALE GENOMIC DNA]</scope>
    <source>
        <strain evidence="1 2">M0103</strain>
    </source>
</reference>
<protein>
    <submittedName>
        <fullName evidence="1">Sarcosine oxidase subunit gamma</fullName>
    </submittedName>
</protein>
<dbReference type="InterPro" id="IPR007375">
    <property type="entry name" value="SoxG"/>
</dbReference>
<dbReference type="Pfam" id="PF04268">
    <property type="entry name" value="SoxG"/>
    <property type="match status" value="1"/>
</dbReference>
<name>A0A438AJH6_9RHOB</name>
<organism evidence="1 2">
    <name type="scientific">Mesobaculum littorinae</name>
    <dbReference type="NCBI Taxonomy" id="2486419"/>
    <lineage>
        <taxon>Bacteria</taxon>
        <taxon>Pseudomonadati</taxon>
        <taxon>Pseudomonadota</taxon>
        <taxon>Alphaproteobacteria</taxon>
        <taxon>Rhodobacterales</taxon>
        <taxon>Roseobacteraceae</taxon>
        <taxon>Mesobaculum</taxon>
    </lineage>
</organism>
<comment type="caution">
    <text evidence="1">The sequence shown here is derived from an EMBL/GenBank/DDBJ whole genome shotgun (WGS) entry which is preliminary data.</text>
</comment>
<keyword evidence="2" id="KW-1185">Reference proteome</keyword>
<proteinExistence type="predicted"/>
<dbReference type="SUPFAM" id="SSF103025">
    <property type="entry name" value="Folate-binding domain"/>
    <property type="match status" value="1"/>
</dbReference>
<dbReference type="Gene3D" id="3.30.70.1520">
    <property type="entry name" value="Heterotetrameric sarcosine oxidase"/>
    <property type="match status" value="1"/>
</dbReference>
<dbReference type="OrthoDB" id="9814782at2"/>
<sequence>MSEFLSRPYEGFARVEQSAPRAMVSLRGDLGSQAMAAAVSEVSGCAIPEPLRLTQAAQDDDRGGGQTSGQSGAQHGGQYGAACLWMSPDELLLLGPAGTGPELAARLTEALAGQHHLAVDVSEARALFRVSGPAAREVMMKITPADVARMGPGDARRTRLAQIAGALWMEREAAIEVACFRSVGAYVAELLTTAARSGGEVGLLHPAAT</sequence>
<dbReference type="RefSeq" id="WP_127905996.1">
    <property type="nucleotide sequence ID" value="NZ_RQXX01000002.1"/>
</dbReference>
<gene>
    <name evidence="1" type="ORF">EKE94_07650</name>
</gene>
<dbReference type="AlphaFoldDB" id="A0A438AJH6"/>